<dbReference type="EMBL" id="QUWK01000008">
    <property type="protein sequence ID" value="RFU94534.1"/>
    <property type="molecule type" value="Genomic_DNA"/>
</dbReference>
<reference evidence="6 7" key="2">
    <citation type="submission" date="2018-09" db="EMBL/GenBank/DDBJ databases">
        <title>Genome of Sphaerochaeta halotolerans strain 4-11.</title>
        <authorList>
            <person name="Nazina T.N."/>
            <person name="Sokolova D.S."/>
        </authorList>
    </citation>
    <scope>NUCLEOTIDE SEQUENCE [LARGE SCALE GENOMIC DNA]</scope>
    <source>
        <strain evidence="6 7">4-11</strain>
    </source>
</reference>
<evidence type="ECO:0000313" key="7">
    <source>
        <dbReference type="Proteomes" id="UP000264002"/>
    </source>
</evidence>
<comment type="cofactor">
    <cofactor evidence="3">
        <name>pyridoxal 5'-phosphate</name>
        <dbReference type="ChEBI" id="CHEBI:597326"/>
    </cofactor>
</comment>
<sequence>MIELREHYQEIQEALADAAIQAGRKPSDIRLMAVSKTRSYQEMLELFSCGQLLFGENRVQEVEDKVPQIRPEGMRLHLIGHLQSNKAKKAIELFDGIDSVDSLKLANKLEGHLSKPFPILLELKTAEEDSKSGFPSEDVLFSALDTIMQSTYLQVRGLMTIGPLDGDEKMVRAAFSRLRNAFDAVKTRFDPPQFDTLSMGMSGDYRLAIEEGSNLVRIGTKLFGKRG</sequence>
<evidence type="ECO:0000256" key="3">
    <source>
        <dbReference type="PIRSR" id="PIRSR004848-1"/>
    </source>
</evidence>
<comment type="function">
    <text evidence="2">Pyridoxal 5'-phosphate (PLP)-binding protein, which is involved in PLP homeostasis.</text>
</comment>
<keyword evidence="7" id="KW-1185">Reference proteome</keyword>
<comment type="caution">
    <text evidence="6">The sequence shown here is derived from an EMBL/GenBank/DDBJ whole genome shotgun (WGS) entry which is preliminary data.</text>
</comment>
<dbReference type="Proteomes" id="UP000264002">
    <property type="component" value="Unassembled WGS sequence"/>
</dbReference>
<feature type="modified residue" description="N6-(pyridoxal phosphate)lysine" evidence="2 3">
    <location>
        <position position="36"/>
    </location>
</feature>
<accession>A0A372MFM1</accession>
<comment type="similarity">
    <text evidence="2 4">Belongs to the pyridoxal phosphate-binding protein YggS/PROSC family.</text>
</comment>
<dbReference type="FunFam" id="3.20.20.10:FF:000018">
    <property type="entry name" value="Pyridoxal phosphate homeostasis protein"/>
    <property type="match status" value="1"/>
</dbReference>
<evidence type="ECO:0000313" key="6">
    <source>
        <dbReference type="EMBL" id="RFU94534.1"/>
    </source>
</evidence>
<dbReference type="Pfam" id="PF01168">
    <property type="entry name" value="Ala_racemase_N"/>
    <property type="match status" value="1"/>
</dbReference>
<dbReference type="InterPro" id="IPR011078">
    <property type="entry name" value="PyrdxlP_homeostasis"/>
</dbReference>
<dbReference type="PANTHER" id="PTHR10146:SF14">
    <property type="entry name" value="PYRIDOXAL PHOSPHATE HOMEOSTASIS PROTEIN"/>
    <property type="match status" value="1"/>
</dbReference>
<reference evidence="7" key="1">
    <citation type="submission" date="2018-08" db="EMBL/GenBank/DDBJ databases">
        <authorList>
            <person name="Grouzdev D.S."/>
            <person name="Krutkina M.S."/>
        </authorList>
    </citation>
    <scope>NUCLEOTIDE SEQUENCE [LARGE SCALE GENOMIC DNA]</scope>
    <source>
        <strain evidence="7">4-11</strain>
    </source>
</reference>
<keyword evidence="1 2" id="KW-0663">Pyridoxal phosphate</keyword>
<dbReference type="PANTHER" id="PTHR10146">
    <property type="entry name" value="PROLINE SYNTHETASE CO-TRANSCRIBED BACTERIAL HOMOLOG PROTEIN"/>
    <property type="match status" value="1"/>
</dbReference>
<dbReference type="PIRSF" id="PIRSF004848">
    <property type="entry name" value="YBL036c_PLPDEIII"/>
    <property type="match status" value="1"/>
</dbReference>
<dbReference type="InterPro" id="IPR001608">
    <property type="entry name" value="Ala_racemase_N"/>
</dbReference>
<gene>
    <name evidence="6" type="ORF">DYP60_08435</name>
</gene>
<evidence type="ECO:0000259" key="5">
    <source>
        <dbReference type="Pfam" id="PF01168"/>
    </source>
</evidence>
<dbReference type="CDD" id="cd00635">
    <property type="entry name" value="PLPDE_III_YBL036c_like"/>
    <property type="match status" value="1"/>
</dbReference>
<dbReference type="HAMAP" id="MF_02087">
    <property type="entry name" value="PLP_homeostasis"/>
    <property type="match status" value="1"/>
</dbReference>
<organism evidence="6 7">
    <name type="scientific">Sphaerochaeta halotolerans</name>
    <dbReference type="NCBI Taxonomy" id="2293840"/>
    <lineage>
        <taxon>Bacteria</taxon>
        <taxon>Pseudomonadati</taxon>
        <taxon>Spirochaetota</taxon>
        <taxon>Spirochaetia</taxon>
        <taxon>Spirochaetales</taxon>
        <taxon>Sphaerochaetaceae</taxon>
        <taxon>Sphaerochaeta</taxon>
    </lineage>
</organism>
<dbReference type="AlphaFoldDB" id="A0A372MFM1"/>
<proteinExistence type="inferred from homology"/>
<dbReference type="Gene3D" id="3.20.20.10">
    <property type="entry name" value="Alanine racemase"/>
    <property type="match status" value="1"/>
</dbReference>
<evidence type="ECO:0000256" key="1">
    <source>
        <dbReference type="ARBA" id="ARBA00022898"/>
    </source>
</evidence>
<evidence type="ECO:0000256" key="4">
    <source>
        <dbReference type="RuleBase" id="RU004514"/>
    </source>
</evidence>
<dbReference type="SUPFAM" id="SSF51419">
    <property type="entry name" value="PLP-binding barrel"/>
    <property type="match status" value="1"/>
</dbReference>
<dbReference type="OrthoDB" id="9804072at2"/>
<evidence type="ECO:0000256" key="2">
    <source>
        <dbReference type="HAMAP-Rule" id="MF_02087"/>
    </source>
</evidence>
<dbReference type="RefSeq" id="WP_117330568.1">
    <property type="nucleotide sequence ID" value="NZ_QUWK01000008.1"/>
</dbReference>
<name>A0A372MFM1_9SPIR</name>
<feature type="domain" description="Alanine racemase N-terminal" evidence="5">
    <location>
        <begin position="28"/>
        <end position="225"/>
    </location>
</feature>
<protein>
    <recommendedName>
        <fullName evidence="2">Pyridoxal phosphate homeostasis protein</fullName>
        <shortName evidence="2">PLP homeostasis protein</shortName>
    </recommendedName>
</protein>
<dbReference type="GO" id="GO:0030170">
    <property type="term" value="F:pyridoxal phosphate binding"/>
    <property type="evidence" value="ECO:0007669"/>
    <property type="project" value="UniProtKB-UniRule"/>
</dbReference>
<dbReference type="NCBIfam" id="TIGR00044">
    <property type="entry name" value="YggS family pyridoxal phosphate-dependent enzyme"/>
    <property type="match status" value="1"/>
</dbReference>
<dbReference type="InterPro" id="IPR029066">
    <property type="entry name" value="PLP-binding_barrel"/>
</dbReference>